<gene>
    <name evidence="2" type="ORF">KSV97_03070</name>
    <name evidence="3" type="ORF">KSW06_03250</name>
</gene>
<dbReference type="Proteomes" id="UP001196408">
    <property type="component" value="Unassembled WGS sequence"/>
</dbReference>
<feature type="domain" description="N-acetyltransferase" evidence="1">
    <location>
        <begin position="3"/>
        <end position="149"/>
    </location>
</feature>
<evidence type="ECO:0000313" key="2">
    <source>
        <dbReference type="EMBL" id="MBV3382224.1"/>
    </source>
</evidence>
<dbReference type="RefSeq" id="WP_117458425.1">
    <property type="nucleotide sequence ID" value="NZ_JADPAM010000015.1"/>
</dbReference>
<evidence type="ECO:0000313" key="4">
    <source>
        <dbReference type="Proteomes" id="UP001196408"/>
    </source>
</evidence>
<dbReference type="Gene3D" id="3.40.630.30">
    <property type="match status" value="1"/>
</dbReference>
<keyword evidence="5" id="KW-1185">Reference proteome</keyword>
<accession>A0AAW4MWP1</accession>
<dbReference type="InterPro" id="IPR000182">
    <property type="entry name" value="GNAT_dom"/>
</dbReference>
<dbReference type="Proteomes" id="UP001197492">
    <property type="component" value="Unassembled WGS sequence"/>
</dbReference>
<sequence>MALTAKRITENFKELEDLNNEAFPKEERVSIERMIDLSQTGISDLYGVYDGDIFVGFFMTMTSDTCVYLFYLAICSSLRSHGYGGRTLKLMDDLYQRQIVLDMEPLDDQADNYEQRLRRTKFYASHGYRSSGYHLFYWNQTFDLLCTRGPFLKDDFIEITKELQRVVDESGEGDFHPKMLKAAYDILDIIDL</sequence>
<protein>
    <submittedName>
        <fullName evidence="2">GNAT family N-acetyltransferase</fullName>
    </submittedName>
</protein>
<dbReference type="SUPFAM" id="SSF55729">
    <property type="entry name" value="Acyl-CoA N-acyltransferases (Nat)"/>
    <property type="match status" value="1"/>
</dbReference>
<evidence type="ECO:0000313" key="5">
    <source>
        <dbReference type="Proteomes" id="UP001197492"/>
    </source>
</evidence>
<dbReference type="PROSITE" id="PS51186">
    <property type="entry name" value="GNAT"/>
    <property type="match status" value="1"/>
</dbReference>
<reference evidence="2 5" key="1">
    <citation type="submission" date="2021-06" db="EMBL/GenBank/DDBJ databases">
        <title>Collection of gut derived symbiotic bacterial strains cultured from healthy donors.</title>
        <authorList>
            <person name="Lin H."/>
            <person name="Littmann E."/>
            <person name="Pamer E.G."/>
        </authorList>
    </citation>
    <scope>NUCLEOTIDE SEQUENCE</scope>
    <source>
        <strain evidence="3 5">MSK.21.70</strain>
        <strain evidence="2">MSK.21.82</strain>
    </source>
</reference>
<dbReference type="EMBL" id="JAHOEF010000012">
    <property type="protein sequence ID" value="MBV3382224.1"/>
    <property type="molecule type" value="Genomic_DNA"/>
</dbReference>
<dbReference type="EMBL" id="JAHOEL010000013">
    <property type="protein sequence ID" value="MBV3392282.1"/>
    <property type="molecule type" value="Genomic_DNA"/>
</dbReference>
<dbReference type="GO" id="GO:0016747">
    <property type="term" value="F:acyltransferase activity, transferring groups other than amino-acyl groups"/>
    <property type="evidence" value="ECO:0007669"/>
    <property type="project" value="InterPro"/>
</dbReference>
<evidence type="ECO:0000259" key="1">
    <source>
        <dbReference type="PROSITE" id="PS51186"/>
    </source>
</evidence>
<dbReference type="InterPro" id="IPR016181">
    <property type="entry name" value="Acyl_CoA_acyltransferase"/>
</dbReference>
<comment type="caution">
    <text evidence="2">The sequence shown here is derived from an EMBL/GenBank/DDBJ whole genome shotgun (WGS) entry which is preliminary data.</text>
</comment>
<proteinExistence type="predicted"/>
<evidence type="ECO:0000313" key="3">
    <source>
        <dbReference type="EMBL" id="MBV3392282.1"/>
    </source>
</evidence>
<dbReference type="AlphaFoldDB" id="A0AAW4MWP1"/>
<organism evidence="2 4">
    <name type="scientific">Catenibacterium mitsuokai</name>
    <dbReference type="NCBI Taxonomy" id="100886"/>
    <lineage>
        <taxon>Bacteria</taxon>
        <taxon>Bacillati</taxon>
        <taxon>Bacillota</taxon>
        <taxon>Erysipelotrichia</taxon>
        <taxon>Erysipelotrichales</taxon>
        <taxon>Coprobacillaceae</taxon>
        <taxon>Catenibacterium</taxon>
    </lineage>
</organism>
<name>A0AAW4MWP1_9FIRM</name>